<dbReference type="GO" id="GO:0005886">
    <property type="term" value="C:plasma membrane"/>
    <property type="evidence" value="ECO:0007669"/>
    <property type="project" value="UniProtKB-SubCell"/>
</dbReference>
<evidence type="ECO:0000256" key="8">
    <source>
        <dbReference type="ARBA" id="ARBA00022989"/>
    </source>
</evidence>
<evidence type="ECO:0000256" key="10">
    <source>
        <dbReference type="ARBA" id="ARBA00023455"/>
    </source>
</evidence>
<evidence type="ECO:0000256" key="11">
    <source>
        <dbReference type="SAM" id="MobiDB-lite"/>
    </source>
</evidence>
<evidence type="ECO:0000256" key="9">
    <source>
        <dbReference type="ARBA" id="ARBA00023136"/>
    </source>
</evidence>
<dbReference type="CDD" id="cd18550">
    <property type="entry name" value="ABC_6TM_exporter_like"/>
    <property type="match status" value="1"/>
</dbReference>
<dbReference type="GO" id="GO:0034040">
    <property type="term" value="F:ATPase-coupled lipid transmembrane transporter activity"/>
    <property type="evidence" value="ECO:0007669"/>
    <property type="project" value="TreeGrafter"/>
</dbReference>
<keyword evidence="3" id="KW-1003">Cell membrane</keyword>
<feature type="transmembrane region" description="Helical" evidence="12">
    <location>
        <begin position="293"/>
        <end position="312"/>
    </location>
</feature>
<keyword evidence="6" id="KW-0547">Nucleotide-binding</keyword>
<dbReference type="Gene3D" id="1.20.1560.10">
    <property type="entry name" value="ABC transporter type 1, transmembrane domain"/>
    <property type="match status" value="1"/>
</dbReference>
<dbReference type="Gene3D" id="3.40.50.300">
    <property type="entry name" value="P-loop containing nucleotide triphosphate hydrolases"/>
    <property type="match status" value="1"/>
</dbReference>
<dbReference type="EMBL" id="VSFF01000003">
    <property type="protein sequence ID" value="TYC16958.1"/>
    <property type="molecule type" value="Genomic_DNA"/>
</dbReference>
<proteinExistence type="inferred from homology"/>
<evidence type="ECO:0000256" key="12">
    <source>
        <dbReference type="SAM" id="Phobius"/>
    </source>
</evidence>
<evidence type="ECO:0000256" key="5">
    <source>
        <dbReference type="ARBA" id="ARBA00022692"/>
    </source>
</evidence>
<keyword evidence="7 15" id="KW-0067">ATP-binding</keyword>
<evidence type="ECO:0000313" key="15">
    <source>
        <dbReference type="EMBL" id="TYC16958.1"/>
    </source>
</evidence>
<sequence length="659" mass="70804">MPGTPGNGWQVMASFRRDSSVTQQRLQPGTVKRIAGYARPYVRELVLFLALNSVAALIVVANPLLLKGIIDRGIVPGRQDVVVWLAVAVAGLALVEAVLGLGQRWYSARIGEGLIYDLRSQVFAHVQRQPVAFFMRAQTGSLVSRLNNDVIGAQRAITTTLSSVVSNVISLVVVLVTMMILSWQVTLIALLLLPVFVLPAKWVGKRLQRVSREQMVLDAEMGSLMTERFNVAGAMLAKLYGRPAEEEENFSGRAARVRDIGVVAAMYGRVFFTALTLVAALATAMVYGVGGSLVVGGTFELGTLVALATLLTRMYGPLTALSNVHVDVMTALVSFDRVFEVLDLKPLIRDREGARPLTEARTSAAPDLSKPPAEAVPVSKSPLKAPSIEFDHVRFAYPSAEEVSLASLESIARTDTAPGREVLHDVDFTAAPGQLVALVGPSGAGKSTITHLVSRLYDVSGGAVRIGGADVRDVTLESLRAEIGVVSQDAHLFHDTIGENMRYARPDASGEEILAALAAAQVGALVADMPEGLDTVVGDRGYRLSGGEKQRLAIARLLLKAPSVVVLDEATAHLDSESEAAVQRALRTALAGRTSLVIAHRLSTIREADQILVIDEGRVAERGRHEELLLEGGLYAELYRTQFAHQRDEERSTEPLGAE</sequence>
<keyword evidence="9 12" id="KW-0472">Membrane</keyword>
<evidence type="ECO:0000256" key="4">
    <source>
        <dbReference type="ARBA" id="ARBA00022519"/>
    </source>
</evidence>
<reference evidence="15 16" key="1">
    <citation type="submission" date="2019-08" db="EMBL/GenBank/DDBJ databases">
        <title>Actinomadura sp. nov. CYP1-5 isolated from mountain soil.</title>
        <authorList>
            <person name="Songsumanus A."/>
            <person name="Kuncharoen N."/>
            <person name="Kudo T."/>
            <person name="Yuki M."/>
            <person name="Igarashi Y."/>
            <person name="Tanasupawat S."/>
        </authorList>
    </citation>
    <scope>NUCLEOTIDE SEQUENCE [LARGE SCALE GENOMIC DNA]</scope>
    <source>
        <strain evidence="15 16">GKU157</strain>
    </source>
</reference>
<dbReference type="Pfam" id="PF00005">
    <property type="entry name" value="ABC_tran"/>
    <property type="match status" value="1"/>
</dbReference>
<keyword evidence="2" id="KW-0813">Transport</keyword>
<keyword evidence="4" id="KW-0997">Cell inner membrane</keyword>
<name>A0A5D0UEW8_9ACTN</name>
<comment type="caution">
    <text evidence="15">The sequence shown here is derived from an EMBL/GenBank/DDBJ whole genome shotgun (WGS) entry which is preliminary data.</text>
</comment>
<dbReference type="InterPro" id="IPR011527">
    <property type="entry name" value="ABC1_TM_dom"/>
</dbReference>
<protein>
    <submittedName>
        <fullName evidence="15">ABC transporter ATP-binding protein</fullName>
    </submittedName>
</protein>
<feature type="transmembrane region" description="Helical" evidence="12">
    <location>
        <begin position="164"/>
        <end position="181"/>
    </location>
</feature>
<dbReference type="SUPFAM" id="SSF52540">
    <property type="entry name" value="P-loop containing nucleoside triphosphate hydrolases"/>
    <property type="match status" value="1"/>
</dbReference>
<keyword evidence="8 12" id="KW-1133">Transmembrane helix</keyword>
<comment type="similarity">
    <text evidence="10">Belongs to the ABC transporter superfamily. Siderophore-Fe(3+) uptake transporter (SIUT) (TC 3.A.1.21) family.</text>
</comment>
<dbReference type="InterPro" id="IPR036640">
    <property type="entry name" value="ABC1_TM_sf"/>
</dbReference>
<dbReference type="InterPro" id="IPR003593">
    <property type="entry name" value="AAA+_ATPase"/>
</dbReference>
<evidence type="ECO:0000259" key="14">
    <source>
        <dbReference type="PROSITE" id="PS50929"/>
    </source>
</evidence>
<evidence type="ECO:0000259" key="13">
    <source>
        <dbReference type="PROSITE" id="PS50893"/>
    </source>
</evidence>
<dbReference type="GO" id="GO:0005524">
    <property type="term" value="F:ATP binding"/>
    <property type="evidence" value="ECO:0007669"/>
    <property type="project" value="UniProtKB-KW"/>
</dbReference>
<feature type="domain" description="ABC transmembrane type-1" evidence="14">
    <location>
        <begin position="46"/>
        <end position="330"/>
    </location>
</feature>
<dbReference type="InterPro" id="IPR017871">
    <property type="entry name" value="ABC_transporter-like_CS"/>
</dbReference>
<gene>
    <name evidence="15" type="ORF">FXF65_09570</name>
</gene>
<feature type="transmembrane region" description="Helical" evidence="12">
    <location>
        <begin position="81"/>
        <end position="101"/>
    </location>
</feature>
<keyword evidence="5 12" id="KW-0812">Transmembrane</keyword>
<dbReference type="GO" id="GO:0016887">
    <property type="term" value="F:ATP hydrolysis activity"/>
    <property type="evidence" value="ECO:0007669"/>
    <property type="project" value="InterPro"/>
</dbReference>
<dbReference type="PANTHER" id="PTHR24221:SF654">
    <property type="entry name" value="ATP-BINDING CASSETTE SUB-FAMILY B MEMBER 6"/>
    <property type="match status" value="1"/>
</dbReference>
<accession>A0A5D0UEW8</accession>
<organism evidence="15 16">
    <name type="scientific">Actinomadura syzygii</name>
    <dbReference type="NCBI Taxonomy" id="1427538"/>
    <lineage>
        <taxon>Bacteria</taxon>
        <taxon>Bacillati</taxon>
        <taxon>Actinomycetota</taxon>
        <taxon>Actinomycetes</taxon>
        <taxon>Streptosporangiales</taxon>
        <taxon>Thermomonosporaceae</taxon>
        <taxon>Actinomadura</taxon>
    </lineage>
</organism>
<dbReference type="Pfam" id="PF00664">
    <property type="entry name" value="ABC_membrane"/>
    <property type="match status" value="1"/>
</dbReference>
<comment type="subcellular location">
    <subcellularLocation>
        <location evidence="1">Cell inner membrane</location>
        <topology evidence="1">Multi-pass membrane protein</topology>
    </subcellularLocation>
</comment>
<evidence type="ECO:0000256" key="2">
    <source>
        <dbReference type="ARBA" id="ARBA00022448"/>
    </source>
</evidence>
<dbReference type="SUPFAM" id="SSF90123">
    <property type="entry name" value="ABC transporter transmembrane region"/>
    <property type="match status" value="1"/>
</dbReference>
<evidence type="ECO:0000256" key="6">
    <source>
        <dbReference type="ARBA" id="ARBA00022741"/>
    </source>
</evidence>
<evidence type="ECO:0000313" key="16">
    <source>
        <dbReference type="Proteomes" id="UP000322634"/>
    </source>
</evidence>
<dbReference type="InterPro" id="IPR027417">
    <property type="entry name" value="P-loop_NTPase"/>
</dbReference>
<dbReference type="PROSITE" id="PS00211">
    <property type="entry name" value="ABC_TRANSPORTER_1"/>
    <property type="match status" value="1"/>
</dbReference>
<keyword evidence="16" id="KW-1185">Reference proteome</keyword>
<dbReference type="InterPro" id="IPR039421">
    <property type="entry name" value="Type_1_exporter"/>
</dbReference>
<feature type="region of interest" description="Disordered" evidence="11">
    <location>
        <begin position="355"/>
        <end position="379"/>
    </location>
</feature>
<dbReference type="InterPro" id="IPR003439">
    <property type="entry name" value="ABC_transporter-like_ATP-bd"/>
</dbReference>
<feature type="transmembrane region" description="Helical" evidence="12">
    <location>
        <begin position="41"/>
        <end position="61"/>
    </location>
</feature>
<dbReference type="FunFam" id="3.40.50.300:FF:000221">
    <property type="entry name" value="Multidrug ABC transporter ATP-binding protein"/>
    <property type="match status" value="1"/>
</dbReference>
<dbReference type="AlphaFoldDB" id="A0A5D0UEW8"/>
<evidence type="ECO:0000256" key="3">
    <source>
        <dbReference type="ARBA" id="ARBA00022475"/>
    </source>
</evidence>
<feature type="transmembrane region" description="Helical" evidence="12">
    <location>
        <begin position="266"/>
        <end position="287"/>
    </location>
</feature>
<dbReference type="OrthoDB" id="9806127at2"/>
<feature type="domain" description="ABC transporter" evidence="13">
    <location>
        <begin position="406"/>
        <end position="641"/>
    </location>
</feature>
<evidence type="ECO:0000256" key="1">
    <source>
        <dbReference type="ARBA" id="ARBA00004429"/>
    </source>
</evidence>
<dbReference type="RefSeq" id="WP_148349503.1">
    <property type="nucleotide sequence ID" value="NZ_JBHSBF010000008.1"/>
</dbReference>
<dbReference type="GO" id="GO:0140359">
    <property type="term" value="F:ABC-type transporter activity"/>
    <property type="evidence" value="ECO:0007669"/>
    <property type="project" value="InterPro"/>
</dbReference>
<evidence type="ECO:0000256" key="7">
    <source>
        <dbReference type="ARBA" id="ARBA00022840"/>
    </source>
</evidence>
<dbReference type="PROSITE" id="PS50893">
    <property type="entry name" value="ABC_TRANSPORTER_2"/>
    <property type="match status" value="1"/>
</dbReference>
<dbReference type="PANTHER" id="PTHR24221">
    <property type="entry name" value="ATP-BINDING CASSETTE SUB-FAMILY B"/>
    <property type="match status" value="1"/>
</dbReference>
<dbReference type="PROSITE" id="PS50929">
    <property type="entry name" value="ABC_TM1F"/>
    <property type="match status" value="1"/>
</dbReference>
<dbReference type="Proteomes" id="UP000322634">
    <property type="component" value="Unassembled WGS sequence"/>
</dbReference>
<dbReference type="SMART" id="SM00382">
    <property type="entry name" value="AAA"/>
    <property type="match status" value="1"/>
</dbReference>